<feature type="transmembrane region" description="Helical" evidence="2">
    <location>
        <begin position="12"/>
        <end position="32"/>
    </location>
</feature>
<evidence type="ECO:0000313" key="4">
    <source>
        <dbReference type="EMBL" id="CAF9924052.1"/>
    </source>
</evidence>
<keyword evidence="2" id="KW-0472">Membrane</keyword>
<feature type="domain" description="LysM" evidence="3">
    <location>
        <begin position="28"/>
        <end position="72"/>
    </location>
</feature>
<dbReference type="EMBL" id="CAJPDT010000035">
    <property type="protein sequence ID" value="CAF9924052.1"/>
    <property type="molecule type" value="Genomic_DNA"/>
</dbReference>
<evidence type="ECO:0000259" key="3">
    <source>
        <dbReference type="PROSITE" id="PS51782"/>
    </source>
</evidence>
<keyword evidence="2" id="KW-0812">Transmembrane</keyword>
<proteinExistence type="predicted"/>
<dbReference type="OrthoDB" id="1193027at2759"/>
<name>A0A8H3IDI4_9LECA</name>
<dbReference type="Pfam" id="PF01476">
    <property type="entry name" value="LysM"/>
    <property type="match status" value="1"/>
</dbReference>
<dbReference type="PANTHER" id="PTHR33734:SF22">
    <property type="entry name" value="MEMBRANE-BOUND LYTIC MUREIN TRANSGLYCOSYLASE D"/>
    <property type="match status" value="1"/>
</dbReference>
<evidence type="ECO:0000256" key="1">
    <source>
        <dbReference type="SAM" id="MobiDB-lite"/>
    </source>
</evidence>
<gene>
    <name evidence="4" type="ORF">IMSHALPRED_006072</name>
</gene>
<reference evidence="4" key="1">
    <citation type="submission" date="2021-03" db="EMBL/GenBank/DDBJ databases">
        <authorList>
            <person name="Tagirdzhanova G."/>
        </authorList>
    </citation>
    <scope>NUCLEOTIDE SEQUENCE</scope>
</reference>
<dbReference type="AlphaFoldDB" id="A0A8H3IDI4"/>
<feature type="compositionally biased region" description="Pro residues" evidence="1">
    <location>
        <begin position="90"/>
        <end position="116"/>
    </location>
</feature>
<dbReference type="Proteomes" id="UP000664534">
    <property type="component" value="Unassembled WGS sequence"/>
</dbReference>
<keyword evidence="2" id="KW-1133">Transmembrane helix</keyword>
<dbReference type="CDD" id="cd00118">
    <property type="entry name" value="LysM"/>
    <property type="match status" value="1"/>
</dbReference>
<sequence length="244" mass="24692">MMWLSSIINNAVVVNLFISAAVFSQGTIAYIVQPGDTLARIAAAQGVSIAALEAANPGIPATDLQPGQVLATGPTTSPTSPSSTSTSPSSTPPPPPPPPKPTTTPPPPPPSPPPSPTTTIAQLTSVGSASCAPSPVGKYHDADDTNADTIPFCKSNAHLTLAEVLASPYYGLLSGDSQSGNNNDGNGGVGSNEAGYNMTISVVPNCAYPPNSNDVYTVGNPMGAKSPVGWDCDAVLNNCYNECE</sequence>
<keyword evidence="5" id="KW-1185">Reference proteome</keyword>
<comment type="caution">
    <text evidence="4">The sequence shown here is derived from an EMBL/GenBank/DDBJ whole genome shotgun (WGS) entry which is preliminary data.</text>
</comment>
<dbReference type="PROSITE" id="PS51782">
    <property type="entry name" value="LYSM"/>
    <property type="match status" value="1"/>
</dbReference>
<protein>
    <recommendedName>
        <fullName evidence="3">LysM domain-containing protein</fullName>
    </recommendedName>
</protein>
<dbReference type="InterPro" id="IPR036779">
    <property type="entry name" value="LysM_dom_sf"/>
</dbReference>
<feature type="region of interest" description="Disordered" evidence="1">
    <location>
        <begin position="62"/>
        <end position="121"/>
    </location>
</feature>
<dbReference type="PANTHER" id="PTHR33734">
    <property type="entry name" value="LYSM DOMAIN-CONTAINING GPI-ANCHORED PROTEIN 2"/>
    <property type="match status" value="1"/>
</dbReference>
<accession>A0A8H3IDI4</accession>
<organism evidence="4 5">
    <name type="scientific">Imshaugia aleurites</name>
    <dbReference type="NCBI Taxonomy" id="172621"/>
    <lineage>
        <taxon>Eukaryota</taxon>
        <taxon>Fungi</taxon>
        <taxon>Dikarya</taxon>
        <taxon>Ascomycota</taxon>
        <taxon>Pezizomycotina</taxon>
        <taxon>Lecanoromycetes</taxon>
        <taxon>OSLEUM clade</taxon>
        <taxon>Lecanoromycetidae</taxon>
        <taxon>Lecanorales</taxon>
        <taxon>Lecanorineae</taxon>
        <taxon>Parmeliaceae</taxon>
        <taxon>Imshaugia</taxon>
    </lineage>
</organism>
<dbReference type="SUPFAM" id="SSF54106">
    <property type="entry name" value="LysM domain"/>
    <property type="match status" value="1"/>
</dbReference>
<evidence type="ECO:0000256" key="2">
    <source>
        <dbReference type="SAM" id="Phobius"/>
    </source>
</evidence>
<evidence type="ECO:0000313" key="5">
    <source>
        <dbReference type="Proteomes" id="UP000664534"/>
    </source>
</evidence>
<dbReference type="SMART" id="SM00257">
    <property type="entry name" value="LysM"/>
    <property type="match status" value="1"/>
</dbReference>
<dbReference type="Gene3D" id="3.10.350.10">
    <property type="entry name" value="LysM domain"/>
    <property type="match status" value="1"/>
</dbReference>
<dbReference type="InterPro" id="IPR018392">
    <property type="entry name" value="LysM"/>
</dbReference>
<feature type="compositionally biased region" description="Low complexity" evidence="1">
    <location>
        <begin position="74"/>
        <end position="89"/>
    </location>
</feature>